<dbReference type="PANTHER" id="PTHR43745:SF2">
    <property type="entry name" value="NITROREDUCTASE MJ1384-RELATED"/>
    <property type="match status" value="1"/>
</dbReference>
<dbReference type="Gene3D" id="3.40.109.10">
    <property type="entry name" value="NADH Oxidase"/>
    <property type="match status" value="1"/>
</dbReference>
<feature type="domain" description="Nitroreductase" evidence="1">
    <location>
        <begin position="81"/>
        <end position="260"/>
    </location>
</feature>
<dbReference type="GO" id="GO:0016491">
    <property type="term" value="F:oxidoreductase activity"/>
    <property type="evidence" value="ECO:0007669"/>
    <property type="project" value="InterPro"/>
</dbReference>
<evidence type="ECO:0000313" key="3">
    <source>
        <dbReference type="Proteomes" id="UP000176326"/>
    </source>
</evidence>
<dbReference type="SUPFAM" id="SSF55469">
    <property type="entry name" value="FMN-dependent nitroreductase-like"/>
    <property type="match status" value="1"/>
</dbReference>
<dbReference type="InterPro" id="IPR000415">
    <property type="entry name" value="Nitroreductase-like"/>
</dbReference>
<dbReference type="Proteomes" id="UP000176326">
    <property type="component" value="Unassembled WGS sequence"/>
</dbReference>
<dbReference type="InterPro" id="IPR020051">
    <property type="entry name" value="SagB-type_dehydrogenase"/>
</dbReference>
<protein>
    <recommendedName>
        <fullName evidence="1">Nitroreductase domain-containing protein</fullName>
    </recommendedName>
</protein>
<dbReference type="EMBL" id="MHMN01000036">
    <property type="protein sequence ID" value="OGZ27983.1"/>
    <property type="molecule type" value="Genomic_DNA"/>
</dbReference>
<accession>A0A1G2EQB2</accession>
<sequence length="264" mass="30445">MKDKTIQSIEQLEHEYRPYGSAERFHEETNIYKKGKTTPLSSWPQAWRTIYTKGYPRLDSIKLTKKFSPKIKTSFDEVLNKRKSRRDFKDKLLLTRDLSTLLYYSGGVKSMTNDNWDTSRRFYPSGGARYPLEIYIVLFNKTELEKGIYHYNVRHHSLEILKKGNYLSELQKGLDPPWLKDANMAILVTSVFGRNQVKYGDRGYRLILAESGHLAQNIYLVSEALHLGCCGLGGYIDYAINELLDIDGVNESVIYALVVGSPKR</sequence>
<proteinExistence type="predicted"/>
<organism evidence="2 3">
    <name type="scientific">Candidatus Nealsonbacteria bacterium RIFOXYC1_FULL_40_7</name>
    <dbReference type="NCBI Taxonomy" id="1801678"/>
    <lineage>
        <taxon>Bacteria</taxon>
        <taxon>Candidatus Nealsoniibacteriota</taxon>
    </lineage>
</organism>
<dbReference type="NCBIfam" id="TIGR03605">
    <property type="entry name" value="antibiot_sagB"/>
    <property type="match status" value="1"/>
</dbReference>
<dbReference type="AlphaFoldDB" id="A0A1G2EQB2"/>
<dbReference type="PANTHER" id="PTHR43745">
    <property type="entry name" value="NITROREDUCTASE MJ1384-RELATED"/>
    <property type="match status" value="1"/>
</dbReference>
<dbReference type="InterPro" id="IPR052544">
    <property type="entry name" value="Bacteriocin_Proc_Enz"/>
</dbReference>
<dbReference type="Pfam" id="PF00881">
    <property type="entry name" value="Nitroreductase"/>
    <property type="match status" value="1"/>
</dbReference>
<evidence type="ECO:0000313" key="2">
    <source>
        <dbReference type="EMBL" id="OGZ27983.1"/>
    </source>
</evidence>
<name>A0A1G2EQB2_9BACT</name>
<evidence type="ECO:0000259" key="1">
    <source>
        <dbReference type="Pfam" id="PF00881"/>
    </source>
</evidence>
<reference evidence="2 3" key="1">
    <citation type="journal article" date="2016" name="Nat. Commun.">
        <title>Thousands of microbial genomes shed light on interconnected biogeochemical processes in an aquifer system.</title>
        <authorList>
            <person name="Anantharaman K."/>
            <person name="Brown C.T."/>
            <person name="Hug L.A."/>
            <person name="Sharon I."/>
            <person name="Castelle C.J."/>
            <person name="Probst A.J."/>
            <person name="Thomas B.C."/>
            <person name="Singh A."/>
            <person name="Wilkins M.J."/>
            <person name="Karaoz U."/>
            <person name="Brodie E.L."/>
            <person name="Williams K.H."/>
            <person name="Hubbard S.S."/>
            <person name="Banfield J.F."/>
        </authorList>
    </citation>
    <scope>NUCLEOTIDE SEQUENCE [LARGE SCALE GENOMIC DNA]</scope>
</reference>
<comment type="caution">
    <text evidence="2">The sequence shown here is derived from an EMBL/GenBank/DDBJ whole genome shotgun (WGS) entry which is preliminary data.</text>
</comment>
<dbReference type="CDD" id="cd02142">
    <property type="entry name" value="McbC_SagB-like_oxidoreductase"/>
    <property type="match status" value="1"/>
</dbReference>
<dbReference type="InterPro" id="IPR029479">
    <property type="entry name" value="Nitroreductase"/>
</dbReference>
<gene>
    <name evidence="2" type="ORF">A2427_01445</name>
</gene>